<evidence type="ECO:0000256" key="6">
    <source>
        <dbReference type="ARBA" id="ARBA00023306"/>
    </source>
</evidence>
<keyword evidence="1" id="KW-0963">Cytoplasm</keyword>
<gene>
    <name evidence="11" type="ORF">SAMN02583745_00497</name>
</gene>
<dbReference type="InterPro" id="IPR033441">
    <property type="entry name" value="MukF_C"/>
</dbReference>
<feature type="domain" description="Chromosome partition protein MukF winged-helix" evidence="8">
    <location>
        <begin position="5"/>
        <end position="118"/>
    </location>
</feature>
<feature type="domain" description="Chromosome partition protein MukF C-terminal" evidence="10">
    <location>
        <begin position="290"/>
        <end position="445"/>
    </location>
</feature>
<evidence type="ECO:0000259" key="9">
    <source>
        <dbReference type="Pfam" id="PF17192"/>
    </source>
</evidence>
<feature type="domain" description="Chromosome partition protein MukF middle" evidence="9">
    <location>
        <begin position="122"/>
        <end position="288"/>
    </location>
</feature>
<keyword evidence="5" id="KW-0226">DNA condensation</keyword>
<dbReference type="Pfam" id="PF03882">
    <property type="entry name" value="WHD_KicB"/>
    <property type="match status" value="1"/>
</dbReference>
<evidence type="ECO:0000313" key="11">
    <source>
        <dbReference type="EMBL" id="SES78536.1"/>
    </source>
</evidence>
<dbReference type="Pfam" id="PF17193">
    <property type="entry name" value="MukF_C"/>
    <property type="match status" value="1"/>
</dbReference>
<evidence type="ECO:0000256" key="5">
    <source>
        <dbReference type="ARBA" id="ARBA00023067"/>
    </source>
</evidence>
<keyword evidence="6" id="KW-0131">Cell cycle</keyword>
<dbReference type="InterPro" id="IPR036141">
    <property type="entry name" value="MukF_M_sp"/>
</dbReference>
<proteinExistence type="predicted"/>
<dbReference type="EMBL" id="FOHV01000003">
    <property type="protein sequence ID" value="SES78536.1"/>
    <property type="molecule type" value="Genomic_DNA"/>
</dbReference>
<dbReference type="CDD" id="cd16337">
    <property type="entry name" value="MukF_C"/>
    <property type="match status" value="1"/>
</dbReference>
<dbReference type="Gene3D" id="1.10.225.40">
    <property type="entry name" value="MukF, C-terminal domain"/>
    <property type="match status" value="1"/>
</dbReference>
<keyword evidence="7" id="KW-0175">Coiled coil</keyword>
<dbReference type="InterPro" id="IPR033439">
    <property type="entry name" value="MukF_WHTH"/>
</dbReference>
<dbReference type="GO" id="GO:0007059">
    <property type="term" value="P:chromosome segregation"/>
    <property type="evidence" value="ECO:0007669"/>
    <property type="project" value="UniProtKB-KW"/>
</dbReference>
<sequence length="453" mass="51472">MSEQISHSIPELVDWAKTHDFAIQLPQERLVFLLALATLNAERVDGEMGEGDLIDVFRHVSQSFAQADETINLRANNAINDMVKQRLLNRFVSESVEGNAIYRLTPLGIGISDYYIRQREFSTLKLSMQLAVVAHELKRAADSALEGGDEFHWHRHVYAPLKYSVAEIFDSIDLSQRMLDEQQQSVKQQIADLLSQNWQSAMASSEQLLSSTSNTLRELQDTLEAAADKLQTHLLSIQDAILAEPDASQIAGQNLIDKLIFELQNKLDRIISWGQQSIDLWIGFDKHVHKFIRTAIDLDKNRVFASRLRQSISQYFDSPWALTTVNADRLFDMRDEELGLREDEVTGELPDELEFEEFNSIKEQLTAMIAEALTKYPEQNIPIDLGEILRQYLAQYPRSNHFDLARIIVDQAVRLGVAEADFSGLPAKWQSINDFGAKVQAHTITAFTPMIET</sequence>
<dbReference type="InterPro" id="IPR036390">
    <property type="entry name" value="WH_DNA-bd_sf"/>
</dbReference>
<dbReference type="CDD" id="cd16335">
    <property type="entry name" value="MukF_N"/>
    <property type="match status" value="1"/>
</dbReference>
<dbReference type="NCBIfam" id="NF003615">
    <property type="entry name" value="PRK05260.1"/>
    <property type="match status" value="1"/>
</dbReference>
<evidence type="ECO:0000259" key="8">
    <source>
        <dbReference type="Pfam" id="PF03882"/>
    </source>
</evidence>
<dbReference type="SUPFAM" id="SSF140570">
    <property type="entry name" value="MukF C-terminal domain-like"/>
    <property type="match status" value="1"/>
</dbReference>
<organism evidence="11 12">
    <name type="scientific">Thorsellia anophelis DSM 18579</name>
    <dbReference type="NCBI Taxonomy" id="1123402"/>
    <lineage>
        <taxon>Bacteria</taxon>
        <taxon>Pseudomonadati</taxon>
        <taxon>Pseudomonadota</taxon>
        <taxon>Gammaproteobacteria</taxon>
        <taxon>Enterobacterales</taxon>
        <taxon>Thorselliaceae</taxon>
        <taxon>Thorsellia</taxon>
    </lineage>
</organism>
<dbReference type="RefSeq" id="WP_093317555.1">
    <property type="nucleotide sequence ID" value="NZ_FOHV01000003.1"/>
</dbReference>
<protein>
    <submittedName>
        <fullName evidence="11">Bacterial condensin subunit MukF</fullName>
    </submittedName>
</protein>
<feature type="coiled-coil region" evidence="7">
    <location>
        <begin position="209"/>
        <end position="236"/>
    </location>
</feature>
<evidence type="ECO:0000256" key="2">
    <source>
        <dbReference type="ARBA" id="ARBA00022618"/>
    </source>
</evidence>
<accession>A0A1H9ZA98</accession>
<dbReference type="SUPFAM" id="SSF46785">
    <property type="entry name" value="Winged helix' DNA-binding domain"/>
    <property type="match status" value="1"/>
</dbReference>
<evidence type="ECO:0000256" key="3">
    <source>
        <dbReference type="ARBA" id="ARBA00022829"/>
    </source>
</evidence>
<dbReference type="InterPro" id="IPR038198">
    <property type="entry name" value="MukF_C_sf"/>
</dbReference>
<keyword evidence="12" id="KW-1185">Reference proteome</keyword>
<keyword evidence="3" id="KW-0159">Chromosome partition</keyword>
<name>A0A1H9ZA98_9GAMM</name>
<evidence type="ECO:0000256" key="1">
    <source>
        <dbReference type="ARBA" id="ARBA00022490"/>
    </source>
</evidence>
<dbReference type="InterPro" id="IPR033440">
    <property type="entry name" value="MukF_M"/>
</dbReference>
<dbReference type="GO" id="GO:0030261">
    <property type="term" value="P:chromosome condensation"/>
    <property type="evidence" value="ECO:0007669"/>
    <property type="project" value="UniProtKB-KW"/>
</dbReference>
<dbReference type="Proteomes" id="UP000242642">
    <property type="component" value="Unassembled WGS sequence"/>
</dbReference>
<dbReference type="STRING" id="1123402.SAMN02583745_00497"/>
<dbReference type="OrthoDB" id="6450805at2"/>
<dbReference type="Gene3D" id="1.20.58.590">
    <property type="entry name" value="Chromosome partition protein MukF, middle domain"/>
    <property type="match status" value="1"/>
</dbReference>
<keyword evidence="2" id="KW-0132">Cell division</keyword>
<dbReference type="InterPro" id="IPR036388">
    <property type="entry name" value="WH-like_DNA-bd_sf"/>
</dbReference>
<evidence type="ECO:0000313" key="12">
    <source>
        <dbReference type="Proteomes" id="UP000242642"/>
    </source>
</evidence>
<dbReference type="Gene3D" id="1.10.10.10">
    <property type="entry name" value="Winged helix-like DNA-binding domain superfamily/Winged helix DNA-binding domain"/>
    <property type="match status" value="1"/>
</dbReference>
<reference evidence="12" key="1">
    <citation type="submission" date="2016-10" db="EMBL/GenBank/DDBJ databases">
        <authorList>
            <person name="Varghese N."/>
            <person name="Submissions S."/>
        </authorList>
    </citation>
    <scope>NUCLEOTIDE SEQUENCE [LARGE SCALE GENOMIC DNA]</scope>
    <source>
        <strain evidence="12">DSM 18579</strain>
    </source>
</reference>
<evidence type="ECO:0000259" key="10">
    <source>
        <dbReference type="Pfam" id="PF17193"/>
    </source>
</evidence>
<keyword evidence="4" id="KW-0106">Calcium</keyword>
<dbReference type="GO" id="GO:0051301">
    <property type="term" value="P:cell division"/>
    <property type="evidence" value="ECO:0007669"/>
    <property type="project" value="UniProtKB-KW"/>
</dbReference>
<evidence type="ECO:0000256" key="7">
    <source>
        <dbReference type="SAM" id="Coils"/>
    </source>
</evidence>
<dbReference type="Pfam" id="PF17192">
    <property type="entry name" value="MukF_M"/>
    <property type="match status" value="1"/>
</dbReference>
<evidence type="ECO:0000256" key="4">
    <source>
        <dbReference type="ARBA" id="ARBA00022837"/>
    </source>
</evidence>
<dbReference type="AlphaFoldDB" id="A0A1H9ZA98"/>